<dbReference type="AlphaFoldDB" id="A0AA38UGD5"/>
<gene>
    <name evidence="3" type="ORF">F5878DRAFT_67464</name>
</gene>
<feature type="transmembrane region" description="Helical" evidence="1">
    <location>
        <begin position="123"/>
        <end position="144"/>
    </location>
</feature>
<feature type="domain" description="DUF6534" evidence="2">
    <location>
        <begin position="169"/>
        <end position="255"/>
    </location>
</feature>
<dbReference type="PANTHER" id="PTHR40465">
    <property type="entry name" value="CHROMOSOME 1, WHOLE GENOME SHOTGUN SEQUENCE"/>
    <property type="match status" value="1"/>
</dbReference>
<keyword evidence="1" id="KW-1133">Transmembrane helix</keyword>
<comment type="caution">
    <text evidence="3">The sequence shown here is derived from an EMBL/GenBank/DDBJ whole genome shotgun (WGS) entry which is preliminary data.</text>
</comment>
<dbReference type="InterPro" id="IPR045339">
    <property type="entry name" value="DUF6534"/>
</dbReference>
<feature type="transmembrane region" description="Helical" evidence="1">
    <location>
        <begin position="232"/>
        <end position="252"/>
    </location>
</feature>
<feature type="transmembrane region" description="Helical" evidence="1">
    <location>
        <begin position="51"/>
        <end position="75"/>
    </location>
</feature>
<keyword evidence="1" id="KW-0812">Transmembrane</keyword>
<evidence type="ECO:0000256" key="1">
    <source>
        <dbReference type="SAM" id="Phobius"/>
    </source>
</evidence>
<feature type="transmembrane region" description="Helical" evidence="1">
    <location>
        <begin position="198"/>
        <end position="226"/>
    </location>
</feature>
<keyword evidence="4" id="KW-1185">Reference proteome</keyword>
<keyword evidence="1" id="KW-0472">Membrane</keyword>
<reference evidence="3" key="1">
    <citation type="submission" date="2022-08" db="EMBL/GenBank/DDBJ databases">
        <authorList>
            <consortium name="DOE Joint Genome Institute"/>
            <person name="Min B."/>
            <person name="Riley R."/>
            <person name="Sierra-Patev S."/>
            <person name="Naranjo-Ortiz M."/>
            <person name="Looney B."/>
            <person name="Konkel Z."/>
            <person name="Slot J.C."/>
            <person name="Sakamoto Y."/>
            <person name="Steenwyk J.L."/>
            <person name="Rokas A."/>
            <person name="Carro J."/>
            <person name="Camarero S."/>
            <person name="Ferreira P."/>
            <person name="Molpeceres G."/>
            <person name="Ruiz-Duenas F.J."/>
            <person name="Serrano A."/>
            <person name="Henrissat B."/>
            <person name="Drula E."/>
            <person name="Hughes K.W."/>
            <person name="Mata J.L."/>
            <person name="Ishikawa N.K."/>
            <person name="Vargas-Isla R."/>
            <person name="Ushijima S."/>
            <person name="Smith C.A."/>
            <person name="Ahrendt S."/>
            <person name="Andreopoulos W."/>
            <person name="He G."/>
            <person name="Labutti K."/>
            <person name="Lipzen A."/>
            <person name="Ng V."/>
            <person name="Sandor L."/>
            <person name="Barry K."/>
            <person name="Martinez A.T."/>
            <person name="Xiao Y."/>
            <person name="Gibbons J.G."/>
            <person name="Terashima K."/>
            <person name="Hibbett D.S."/>
            <person name="Grigoriev I.V."/>
        </authorList>
    </citation>
    <scope>NUCLEOTIDE SEQUENCE</scope>
    <source>
        <strain evidence="3">TFB9207</strain>
    </source>
</reference>
<feature type="transmembrane region" description="Helical" evidence="1">
    <location>
        <begin position="16"/>
        <end position="39"/>
    </location>
</feature>
<organism evidence="3 4">
    <name type="scientific">Lentinula raphanica</name>
    <dbReference type="NCBI Taxonomy" id="153919"/>
    <lineage>
        <taxon>Eukaryota</taxon>
        <taxon>Fungi</taxon>
        <taxon>Dikarya</taxon>
        <taxon>Basidiomycota</taxon>
        <taxon>Agaricomycotina</taxon>
        <taxon>Agaricomycetes</taxon>
        <taxon>Agaricomycetidae</taxon>
        <taxon>Agaricales</taxon>
        <taxon>Marasmiineae</taxon>
        <taxon>Omphalotaceae</taxon>
        <taxon>Lentinula</taxon>
    </lineage>
</organism>
<dbReference type="PANTHER" id="PTHR40465:SF1">
    <property type="entry name" value="DUF6534 DOMAIN-CONTAINING PROTEIN"/>
    <property type="match status" value="1"/>
</dbReference>
<protein>
    <recommendedName>
        <fullName evidence="2">DUF6534 domain-containing protein</fullName>
    </recommendedName>
</protein>
<evidence type="ECO:0000313" key="4">
    <source>
        <dbReference type="Proteomes" id="UP001163846"/>
    </source>
</evidence>
<dbReference type="Pfam" id="PF20152">
    <property type="entry name" value="DUF6534"/>
    <property type="match status" value="1"/>
</dbReference>
<dbReference type="Proteomes" id="UP001163846">
    <property type="component" value="Unassembled WGS sequence"/>
</dbReference>
<evidence type="ECO:0000259" key="2">
    <source>
        <dbReference type="Pfam" id="PF20152"/>
    </source>
</evidence>
<dbReference type="EMBL" id="MU806076">
    <property type="protein sequence ID" value="KAJ3840494.1"/>
    <property type="molecule type" value="Genomic_DNA"/>
</dbReference>
<sequence length="333" mass="36847">MSANIPPNIALIAGSYLLGGVFSYGLFGILVVQIFFYHYTFYERDPLSLKALVYILAFLDLILTVMQTNCLWQVLAQHWGDTTALYNVAAGADATIPFLSGVVSSIAHAFYAWRIYRLMNSKLIPILVMSISLTTCAMAGYTAIKGAEIGIAHFTEMNSEVSTWLGGTVLCDCLITIVLVYQLFRYKRHSASAHFRNTLLLLITLIVETGLVTVLTALADLLLFIFRGNSTLYFIPFFILSKMYSNCLLANLNIRGAINTQTESGNQHPLWIDLDETGTLIYGSRLHSAPPVPSQVHVEATICHNYGDVELVILPDSGQESRMKPMRAASYPV</sequence>
<feature type="transmembrane region" description="Helical" evidence="1">
    <location>
        <begin position="95"/>
        <end position="116"/>
    </location>
</feature>
<proteinExistence type="predicted"/>
<accession>A0AA38UGD5</accession>
<name>A0AA38UGD5_9AGAR</name>
<feature type="transmembrane region" description="Helical" evidence="1">
    <location>
        <begin position="164"/>
        <end position="186"/>
    </location>
</feature>
<evidence type="ECO:0000313" key="3">
    <source>
        <dbReference type="EMBL" id="KAJ3840494.1"/>
    </source>
</evidence>